<evidence type="ECO:0000313" key="3">
    <source>
        <dbReference type="EMBL" id="GAM13894.1"/>
    </source>
</evidence>
<keyword evidence="2" id="KW-1133">Transmembrane helix</keyword>
<evidence type="ECO:0008006" key="5">
    <source>
        <dbReference type="Google" id="ProtNLM"/>
    </source>
</evidence>
<dbReference type="EMBL" id="BASE01000043">
    <property type="protein sequence ID" value="GAM13894.1"/>
    <property type="molecule type" value="Genomic_DNA"/>
</dbReference>
<name>A0A0A8X3W1_MESS1</name>
<dbReference type="OrthoDB" id="2965336at2"/>
<feature type="transmembrane region" description="Helical" evidence="2">
    <location>
        <begin position="47"/>
        <end position="69"/>
    </location>
</feature>
<organism evidence="3 4">
    <name type="scientific">Mesobacillus selenatarsenatis (strain DSM 18680 / JCM 14380 / FERM P-15431 / SF-1)</name>
    <dbReference type="NCBI Taxonomy" id="1321606"/>
    <lineage>
        <taxon>Bacteria</taxon>
        <taxon>Bacillati</taxon>
        <taxon>Bacillota</taxon>
        <taxon>Bacilli</taxon>
        <taxon>Bacillales</taxon>
        <taxon>Bacillaceae</taxon>
        <taxon>Mesobacillus</taxon>
    </lineage>
</organism>
<comment type="caution">
    <text evidence="3">The sequence shown here is derived from an EMBL/GenBank/DDBJ whole genome shotgun (WGS) entry which is preliminary data.</text>
</comment>
<reference evidence="3 4" key="1">
    <citation type="submission" date="2013-06" db="EMBL/GenBank/DDBJ databases">
        <title>Whole genome shotgun sequence of Bacillus selenatarsenatis SF-1.</title>
        <authorList>
            <person name="Kuroda M."/>
            <person name="Sei K."/>
            <person name="Yamashita M."/>
            <person name="Ike M."/>
        </authorList>
    </citation>
    <scope>NUCLEOTIDE SEQUENCE [LARGE SCALE GENOMIC DNA]</scope>
    <source>
        <strain evidence="3 4">SF-1</strain>
    </source>
</reference>
<protein>
    <recommendedName>
        <fullName evidence="5">Sigma-X negative effector</fullName>
    </recommendedName>
</protein>
<proteinExistence type="predicted"/>
<dbReference type="RefSeq" id="WP_041965707.1">
    <property type="nucleotide sequence ID" value="NZ_BASE01000043.1"/>
</dbReference>
<dbReference type="STRING" id="1321606.SAMD00020551_2041"/>
<feature type="compositionally biased region" description="Basic and acidic residues" evidence="1">
    <location>
        <begin position="90"/>
        <end position="101"/>
    </location>
</feature>
<evidence type="ECO:0000313" key="4">
    <source>
        <dbReference type="Proteomes" id="UP000031014"/>
    </source>
</evidence>
<sequence length="414" mass="46097">MKKSQLSDKQLEEILGQMPKVKDHRDSRDIYQNIAHRVEKRKKMPTWVIPGAALAAVLFLAFILSPGLMGVNHSADKSIESNYASDAKSSMEMDTAVKDDTANESASQEESTLMMDAADGEVEEKSKKFAAMDNANPYDGLISLYAEEVDTETSEILTYAVPDEQVMAIVPVTVTALKEEGKSWIDSYTETMPKLMEKEWGLTDYYPMGATWNFDEATKTLTMDVKQNHPYRDGSTPNKMFVETMTQNFSIAGISKIILTTEGKPGIDVGNFGPMDELPLNAEAKTRRAYLFLTVEGMPNPYLVPTTEQHKTIGEAFAQMWKGDETGYLSASLPEDFSQAQTKKTEDDILEITLDKNTTLDESFLPNLEAILMTASEFDYSGVRFTNANIDQLGPFNLNEVLPLPLAPNKKNIN</sequence>
<feature type="region of interest" description="Disordered" evidence="1">
    <location>
        <begin position="90"/>
        <end position="111"/>
    </location>
</feature>
<dbReference type="Proteomes" id="UP000031014">
    <property type="component" value="Unassembled WGS sequence"/>
</dbReference>
<evidence type="ECO:0000256" key="1">
    <source>
        <dbReference type="SAM" id="MobiDB-lite"/>
    </source>
</evidence>
<keyword evidence="2" id="KW-0472">Membrane</keyword>
<keyword evidence="2" id="KW-0812">Transmembrane</keyword>
<dbReference type="AlphaFoldDB" id="A0A0A8X3W1"/>
<accession>A0A0A8X3W1</accession>
<keyword evidence="4" id="KW-1185">Reference proteome</keyword>
<gene>
    <name evidence="3" type="ORF">SAMD00020551_2041</name>
</gene>
<evidence type="ECO:0000256" key="2">
    <source>
        <dbReference type="SAM" id="Phobius"/>
    </source>
</evidence>